<dbReference type="PANTHER" id="PTHR35400">
    <property type="entry name" value="SLR1083 PROTEIN"/>
    <property type="match status" value="1"/>
</dbReference>
<dbReference type="RefSeq" id="WP_188185770.1">
    <property type="nucleotide sequence ID" value="NZ_JACVQF010000238.1"/>
</dbReference>
<dbReference type="PANTHER" id="PTHR35400:SF3">
    <property type="entry name" value="SLL1072 PROTEIN"/>
    <property type="match status" value="1"/>
</dbReference>
<keyword evidence="2" id="KW-0540">Nuclease</keyword>
<dbReference type="InterPro" id="IPR008538">
    <property type="entry name" value="Uma2"/>
</dbReference>
<dbReference type="SUPFAM" id="SSF52980">
    <property type="entry name" value="Restriction endonuclease-like"/>
    <property type="match status" value="1"/>
</dbReference>
<gene>
    <name evidence="2" type="ORF">H0H10_37935</name>
</gene>
<keyword evidence="2" id="KW-0255">Endonuclease</keyword>
<keyword evidence="2" id="KW-0378">Hydrolase</keyword>
<evidence type="ECO:0000259" key="1">
    <source>
        <dbReference type="Pfam" id="PF05685"/>
    </source>
</evidence>
<sequence length="195" mass="22003">MTVLADRIEMAESSGELTLDMLFEWLEKMPVPEGYKTEIVGGHIFMTPQRDTHWDIIADIYDQLRTKYPRKRVKSDVRMDYPGRLNGFASDVVALAEGAQRDDKGHWHHEDIEFVAEVISKDTAANDYGPKKDTYAAAGVPVYLIVDPYTGEWHLHTQPQDGKYHAVVSFGFGEDVDLTGTAVGLVLKTDDFPRD</sequence>
<dbReference type="GO" id="GO:0004519">
    <property type="term" value="F:endonuclease activity"/>
    <property type="evidence" value="ECO:0007669"/>
    <property type="project" value="UniProtKB-KW"/>
</dbReference>
<evidence type="ECO:0000313" key="2">
    <source>
        <dbReference type="EMBL" id="MBD0424888.1"/>
    </source>
</evidence>
<dbReference type="InterPro" id="IPR011335">
    <property type="entry name" value="Restrct_endonuc-II-like"/>
</dbReference>
<dbReference type="Pfam" id="PF05685">
    <property type="entry name" value="Uma2"/>
    <property type="match status" value="1"/>
</dbReference>
<feature type="domain" description="Putative restriction endonuclease" evidence="1">
    <location>
        <begin position="26"/>
        <end position="186"/>
    </location>
</feature>
<evidence type="ECO:0000313" key="3">
    <source>
        <dbReference type="Proteomes" id="UP000621210"/>
    </source>
</evidence>
<dbReference type="CDD" id="cd06260">
    <property type="entry name" value="DUF820-like"/>
    <property type="match status" value="1"/>
</dbReference>
<dbReference type="InterPro" id="IPR012296">
    <property type="entry name" value="Nuclease_put_TT1808"/>
</dbReference>
<dbReference type="Proteomes" id="UP000621210">
    <property type="component" value="Unassembled WGS sequence"/>
</dbReference>
<organism evidence="2 3">
    <name type="scientific">Streptomyces griseicoloratus</name>
    <dbReference type="NCBI Taxonomy" id="2752516"/>
    <lineage>
        <taxon>Bacteria</taxon>
        <taxon>Bacillati</taxon>
        <taxon>Actinomycetota</taxon>
        <taxon>Actinomycetes</taxon>
        <taxon>Kitasatosporales</taxon>
        <taxon>Streptomycetaceae</taxon>
        <taxon>Streptomyces</taxon>
    </lineage>
</organism>
<reference evidence="2" key="1">
    <citation type="submission" date="2020-09" db="EMBL/GenBank/DDBJ databases">
        <title>Streptomyces grisecoloratus sp. nov., isolated from cotton soil.</title>
        <authorList>
            <person name="Xing L."/>
        </authorList>
    </citation>
    <scope>NUCLEOTIDE SEQUENCE</scope>
    <source>
        <strain evidence="2">TRM S81-3</strain>
    </source>
</reference>
<accession>A0A926L956</accession>
<name>A0A926L956_9ACTN</name>
<dbReference type="AlphaFoldDB" id="A0A926L956"/>
<proteinExistence type="predicted"/>
<comment type="caution">
    <text evidence="2">The sequence shown here is derived from an EMBL/GenBank/DDBJ whole genome shotgun (WGS) entry which is preliminary data.</text>
</comment>
<keyword evidence="3" id="KW-1185">Reference proteome</keyword>
<dbReference type="EMBL" id="JACVQF010000238">
    <property type="protein sequence ID" value="MBD0424888.1"/>
    <property type="molecule type" value="Genomic_DNA"/>
</dbReference>
<protein>
    <submittedName>
        <fullName evidence="2">Uma2 family endonuclease</fullName>
    </submittedName>
</protein>
<reference evidence="2" key="2">
    <citation type="submission" date="2020-09" db="EMBL/GenBank/DDBJ databases">
        <authorList>
            <person name="Luo X."/>
        </authorList>
    </citation>
    <scope>NUCLEOTIDE SEQUENCE</scope>
    <source>
        <strain evidence="2">TRM S81-3</strain>
    </source>
</reference>
<dbReference type="Gene3D" id="3.90.1570.10">
    <property type="entry name" value="tt1808, chain A"/>
    <property type="match status" value="1"/>
</dbReference>